<dbReference type="EMBL" id="CP000319">
    <property type="protein sequence ID" value="ABE62229.1"/>
    <property type="molecule type" value="Genomic_DNA"/>
</dbReference>
<accession>Q1QNG8</accession>
<feature type="region of interest" description="Disordered" evidence="1">
    <location>
        <begin position="1"/>
        <end position="54"/>
    </location>
</feature>
<gene>
    <name evidence="2" type="ordered locus">Nham_1407</name>
</gene>
<proteinExistence type="predicted"/>
<dbReference type="KEGG" id="nha:Nham_1407"/>
<sequence length="163" mass="18149">MAKTLRRADETPVVIDEHDGAAKAGLSRQRAQRAAVRRKDEPSPRVKRTAVERIDDPPPATGLLLIERVTRAIERELSLIEIIVGGNHLKPQQRTEAERRARTLASLARTLGEVTRLRASEQKVKPADDDAVPRDLDEFRRALSRRLEQLVAAPAPVPAGEHE</sequence>
<evidence type="ECO:0000256" key="1">
    <source>
        <dbReference type="SAM" id="MobiDB-lite"/>
    </source>
</evidence>
<protein>
    <submittedName>
        <fullName evidence="2">Uncharacterized protein</fullName>
    </submittedName>
</protein>
<reference evidence="2 3" key="1">
    <citation type="submission" date="2006-03" db="EMBL/GenBank/DDBJ databases">
        <title>Complete sequence of chromosome of Nitrobacter hamburgensis X14.</title>
        <authorList>
            <consortium name="US DOE Joint Genome Institute"/>
            <person name="Copeland A."/>
            <person name="Lucas S."/>
            <person name="Lapidus A."/>
            <person name="Barry K."/>
            <person name="Detter J.C."/>
            <person name="Glavina del Rio T."/>
            <person name="Hammon N."/>
            <person name="Israni S."/>
            <person name="Dalin E."/>
            <person name="Tice H."/>
            <person name="Pitluck S."/>
            <person name="Chain P."/>
            <person name="Malfatti S."/>
            <person name="Shin M."/>
            <person name="Vergez L."/>
            <person name="Schmutz J."/>
            <person name="Larimer F."/>
            <person name="Land M."/>
            <person name="Hauser L."/>
            <person name="Kyrpides N."/>
            <person name="Ivanova N."/>
            <person name="Ward B."/>
            <person name="Arp D."/>
            <person name="Klotz M."/>
            <person name="Stein L."/>
            <person name="O'Mullan G."/>
            <person name="Starkenburg S."/>
            <person name="Sayavedra L."/>
            <person name="Poret-Peterson A.T."/>
            <person name="Gentry M.E."/>
            <person name="Bruce D."/>
            <person name="Richardson P."/>
        </authorList>
    </citation>
    <scope>NUCLEOTIDE SEQUENCE [LARGE SCALE GENOMIC DNA]</scope>
    <source>
        <strain evidence="3">DSM 10229 / NCIMB 13809 / X14</strain>
    </source>
</reference>
<evidence type="ECO:0000313" key="2">
    <source>
        <dbReference type="EMBL" id="ABE62229.1"/>
    </source>
</evidence>
<dbReference type="AlphaFoldDB" id="Q1QNG8"/>
<feature type="compositionally biased region" description="Basic and acidic residues" evidence="1">
    <location>
        <begin position="37"/>
        <end position="54"/>
    </location>
</feature>
<organism evidence="2 3">
    <name type="scientific">Nitrobacter hamburgensis (strain DSM 10229 / NCIMB 13809 / X14)</name>
    <dbReference type="NCBI Taxonomy" id="323097"/>
    <lineage>
        <taxon>Bacteria</taxon>
        <taxon>Pseudomonadati</taxon>
        <taxon>Pseudomonadota</taxon>
        <taxon>Alphaproteobacteria</taxon>
        <taxon>Hyphomicrobiales</taxon>
        <taxon>Nitrobacteraceae</taxon>
        <taxon>Nitrobacter</taxon>
    </lineage>
</organism>
<keyword evidence="3" id="KW-1185">Reference proteome</keyword>
<dbReference type="HOGENOM" id="CLU_134853_0_0_5"/>
<name>Q1QNG8_NITHX</name>
<dbReference type="Proteomes" id="UP000001953">
    <property type="component" value="Chromosome"/>
</dbReference>
<dbReference type="eggNOG" id="ENOG503123D">
    <property type="taxonomic scope" value="Bacteria"/>
</dbReference>
<evidence type="ECO:0000313" key="3">
    <source>
        <dbReference type="Proteomes" id="UP000001953"/>
    </source>
</evidence>
<feature type="compositionally biased region" description="Basic and acidic residues" evidence="1">
    <location>
        <begin position="1"/>
        <end position="21"/>
    </location>
</feature>